<name>A0A5Q0CFF2_9HYPH</name>
<dbReference type="Proteomes" id="UP000326881">
    <property type="component" value="Plasmid unnamed"/>
</dbReference>
<geneLocation type="plasmid" evidence="1 2">
    <name>unnamed</name>
</geneLocation>
<dbReference type="AlphaFoldDB" id="A0A5Q0CFF2"/>
<dbReference type="OrthoDB" id="8402161at2"/>
<accession>A0A5Q0CFF2</accession>
<dbReference type="RefSeq" id="WP_153272550.1">
    <property type="nucleotide sequence ID" value="NZ_CP043499.1"/>
</dbReference>
<evidence type="ECO:0000313" key="2">
    <source>
        <dbReference type="Proteomes" id="UP000326881"/>
    </source>
</evidence>
<gene>
    <name evidence="1" type="ORF">FZ934_19405</name>
</gene>
<dbReference type="KEGG" id="rgr:FZ934_19405"/>
<proteinExistence type="predicted"/>
<dbReference type="EMBL" id="CP043499">
    <property type="protein sequence ID" value="QFY62559.1"/>
    <property type="molecule type" value="Genomic_DNA"/>
</dbReference>
<keyword evidence="1" id="KW-0614">Plasmid</keyword>
<protein>
    <submittedName>
        <fullName evidence="1">Uncharacterized protein</fullName>
    </submittedName>
</protein>
<reference evidence="1 2" key="1">
    <citation type="submission" date="2019-08" db="EMBL/GenBank/DDBJ databases">
        <title>Prosopis cineraria nodule microbiome.</title>
        <authorList>
            <person name="Ali R."/>
            <person name="Chaluvadi S.R."/>
            <person name="Wang X."/>
        </authorList>
    </citation>
    <scope>NUCLEOTIDE SEQUENCE [LARGE SCALE GENOMIC DNA]</scope>
    <source>
        <strain evidence="1 2">BG7</strain>
        <plasmid evidence="1 2">unnamed</plasmid>
    </source>
</reference>
<keyword evidence="2" id="KW-1185">Reference proteome</keyword>
<evidence type="ECO:0000313" key="1">
    <source>
        <dbReference type="EMBL" id="QFY62559.1"/>
    </source>
</evidence>
<sequence>MFDIGATYRFVLIEGTSEGWGENDFTDTVIDIDGPLLKLSSGRIINSHSSLFVSATLISMIASASSVEEEVEDTEALA</sequence>
<organism evidence="1 2">
    <name type="scientific">Rhizobium grahamii</name>
    <dbReference type="NCBI Taxonomy" id="1120045"/>
    <lineage>
        <taxon>Bacteria</taxon>
        <taxon>Pseudomonadati</taxon>
        <taxon>Pseudomonadota</taxon>
        <taxon>Alphaproteobacteria</taxon>
        <taxon>Hyphomicrobiales</taxon>
        <taxon>Rhizobiaceae</taxon>
        <taxon>Rhizobium/Agrobacterium group</taxon>
        <taxon>Rhizobium</taxon>
    </lineage>
</organism>